<protein>
    <recommendedName>
        <fullName evidence="3">Xylanolytic transcriptional activator regulatory domain-containing protein</fullName>
    </recommendedName>
</protein>
<dbReference type="AlphaFoldDB" id="A0A1G4ASV9"/>
<reference evidence="4 5" key="1">
    <citation type="submission" date="2016-09" db="EMBL/GenBank/DDBJ databases">
        <authorList>
            <person name="Capua I."/>
            <person name="De Benedictis P."/>
            <person name="Joannis T."/>
            <person name="Lombin L.H."/>
            <person name="Cattoli G."/>
        </authorList>
    </citation>
    <scope>NUCLEOTIDE SEQUENCE [LARGE SCALE GENOMIC DNA]</scope>
    <source>
        <strain evidence="4 5">IMI 309357</strain>
    </source>
</reference>
<evidence type="ECO:0000256" key="2">
    <source>
        <dbReference type="ARBA" id="ARBA00023242"/>
    </source>
</evidence>
<keyword evidence="2" id="KW-0539">Nucleus</keyword>
<dbReference type="RefSeq" id="XP_022469356.1">
    <property type="nucleotide sequence ID" value="XM_022624151.1"/>
</dbReference>
<feature type="domain" description="Xylanolytic transcriptional activator regulatory" evidence="3">
    <location>
        <begin position="1"/>
        <end position="40"/>
    </location>
</feature>
<dbReference type="InterPro" id="IPR007219">
    <property type="entry name" value="XnlR_reg_dom"/>
</dbReference>
<evidence type="ECO:0000313" key="5">
    <source>
        <dbReference type="Proteomes" id="UP000176998"/>
    </source>
</evidence>
<dbReference type="GO" id="GO:0005634">
    <property type="term" value="C:nucleus"/>
    <property type="evidence" value="ECO:0007669"/>
    <property type="project" value="UniProtKB-SubCell"/>
</dbReference>
<dbReference type="STRING" id="1209926.A0A1G4ASV9"/>
<sequence length="150" mass="16941">MGLHRESSFEDLSPFEAELRRRVWWKIAILEGRTAQSTGTSMNSGIQLYGDTKQPLGVTGDNLVPSMSVLSRPSLVTTEMVFCSVRIEIGVWIIKQKCLLDFATSAERKYKFLKSIDDLESHIEEQYLRAINIDIPLNLLATYLARSAVC</sequence>
<comment type="subcellular location">
    <subcellularLocation>
        <location evidence="1">Nucleus</location>
    </subcellularLocation>
</comment>
<dbReference type="Proteomes" id="UP000176998">
    <property type="component" value="Unassembled WGS sequence"/>
</dbReference>
<dbReference type="PANTHER" id="PTHR31001">
    <property type="entry name" value="UNCHARACTERIZED TRANSCRIPTIONAL REGULATORY PROTEIN"/>
    <property type="match status" value="1"/>
</dbReference>
<evidence type="ECO:0000256" key="1">
    <source>
        <dbReference type="ARBA" id="ARBA00004123"/>
    </source>
</evidence>
<accession>A0A1G4ASV9</accession>
<comment type="caution">
    <text evidence="4">The sequence shown here is derived from an EMBL/GenBank/DDBJ whole genome shotgun (WGS) entry which is preliminary data.</text>
</comment>
<gene>
    <name evidence="4" type="ORF">CORC01_12531</name>
</gene>
<evidence type="ECO:0000313" key="4">
    <source>
        <dbReference type="EMBL" id="OHE92186.1"/>
    </source>
</evidence>
<dbReference type="Pfam" id="PF04082">
    <property type="entry name" value="Fungal_trans"/>
    <property type="match status" value="1"/>
</dbReference>
<dbReference type="PANTHER" id="PTHR31001:SF85">
    <property type="entry name" value="ZN(II)2CYS6 TRANSCRIPTION FACTOR (EUROFUNG)"/>
    <property type="match status" value="1"/>
</dbReference>
<evidence type="ECO:0000259" key="3">
    <source>
        <dbReference type="Pfam" id="PF04082"/>
    </source>
</evidence>
<proteinExistence type="predicted"/>
<dbReference type="CDD" id="cd12148">
    <property type="entry name" value="fungal_TF_MHR"/>
    <property type="match status" value="1"/>
</dbReference>
<dbReference type="OrthoDB" id="435881at2759"/>
<dbReference type="EMBL" id="MJBS01000156">
    <property type="protein sequence ID" value="OHE92186.1"/>
    <property type="molecule type" value="Genomic_DNA"/>
</dbReference>
<dbReference type="GeneID" id="34565661"/>
<organism evidence="4 5">
    <name type="scientific">Colletotrichum orchidophilum</name>
    <dbReference type="NCBI Taxonomy" id="1209926"/>
    <lineage>
        <taxon>Eukaryota</taxon>
        <taxon>Fungi</taxon>
        <taxon>Dikarya</taxon>
        <taxon>Ascomycota</taxon>
        <taxon>Pezizomycotina</taxon>
        <taxon>Sordariomycetes</taxon>
        <taxon>Hypocreomycetidae</taxon>
        <taxon>Glomerellales</taxon>
        <taxon>Glomerellaceae</taxon>
        <taxon>Colletotrichum</taxon>
    </lineage>
</organism>
<keyword evidence="5" id="KW-1185">Reference proteome</keyword>
<dbReference type="InterPro" id="IPR050613">
    <property type="entry name" value="Sec_Metabolite_Reg"/>
</dbReference>
<name>A0A1G4ASV9_9PEZI</name>